<name>A0A0A9H1F8_ARUDO</name>
<accession>A0A0A9H1F8</accession>
<organism evidence="1">
    <name type="scientific">Arundo donax</name>
    <name type="common">Giant reed</name>
    <name type="synonym">Donax arundinaceus</name>
    <dbReference type="NCBI Taxonomy" id="35708"/>
    <lineage>
        <taxon>Eukaryota</taxon>
        <taxon>Viridiplantae</taxon>
        <taxon>Streptophyta</taxon>
        <taxon>Embryophyta</taxon>
        <taxon>Tracheophyta</taxon>
        <taxon>Spermatophyta</taxon>
        <taxon>Magnoliopsida</taxon>
        <taxon>Liliopsida</taxon>
        <taxon>Poales</taxon>
        <taxon>Poaceae</taxon>
        <taxon>PACMAD clade</taxon>
        <taxon>Arundinoideae</taxon>
        <taxon>Arundineae</taxon>
        <taxon>Arundo</taxon>
    </lineage>
</organism>
<reference evidence="1" key="2">
    <citation type="journal article" date="2015" name="Data Brief">
        <title>Shoot transcriptome of the giant reed, Arundo donax.</title>
        <authorList>
            <person name="Barrero R.A."/>
            <person name="Guerrero F.D."/>
            <person name="Moolhuijzen P."/>
            <person name="Goolsby J.A."/>
            <person name="Tidwell J."/>
            <person name="Bellgard S.E."/>
            <person name="Bellgard M.I."/>
        </authorList>
    </citation>
    <scope>NUCLEOTIDE SEQUENCE</scope>
    <source>
        <tissue evidence="1">Shoot tissue taken approximately 20 cm above the soil surface</tissue>
    </source>
</reference>
<proteinExistence type="predicted"/>
<reference evidence="1" key="1">
    <citation type="submission" date="2014-09" db="EMBL/GenBank/DDBJ databases">
        <authorList>
            <person name="Magalhaes I.L.F."/>
            <person name="Oliveira U."/>
            <person name="Santos F.R."/>
            <person name="Vidigal T.H.D.A."/>
            <person name="Brescovit A.D."/>
            <person name="Santos A.J."/>
        </authorList>
    </citation>
    <scope>NUCLEOTIDE SEQUENCE</scope>
    <source>
        <tissue evidence="1">Shoot tissue taken approximately 20 cm above the soil surface</tissue>
    </source>
</reference>
<evidence type="ECO:0000313" key="1">
    <source>
        <dbReference type="EMBL" id="JAE31075.1"/>
    </source>
</evidence>
<dbReference type="EMBL" id="GBRH01166821">
    <property type="protein sequence ID" value="JAE31075.1"/>
    <property type="molecule type" value="Transcribed_RNA"/>
</dbReference>
<protein>
    <submittedName>
        <fullName evidence="1">Uncharacterized protein</fullName>
    </submittedName>
</protein>
<dbReference type="AlphaFoldDB" id="A0A0A9H1F8"/>
<sequence length="100" mass="11111">MMVKTKNQKTEATGEFLNAQWADGMCAKLQVLQMTDINWLSNEMSFMKLILSKAQHLGTLSVSHDDDCLVSHGVPLHELLKYTRASAQAQVLFRGPAGAY</sequence>